<evidence type="ECO:0000313" key="1">
    <source>
        <dbReference type="EMBL" id="SES25015.1"/>
    </source>
</evidence>
<dbReference type="OrthoDB" id="1997487at2"/>
<evidence type="ECO:0000313" key="2">
    <source>
        <dbReference type="Proteomes" id="UP000182584"/>
    </source>
</evidence>
<dbReference type="Proteomes" id="UP000182584">
    <property type="component" value="Unassembled WGS sequence"/>
</dbReference>
<dbReference type="RefSeq" id="WP_074757900.1">
    <property type="nucleotide sequence ID" value="NZ_FOGJ01000025.1"/>
</dbReference>
<proteinExistence type="predicted"/>
<dbReference type="EMBL" id="FOGJ01000025">
    <property type="protein sequence ID" value="SES25015.1"/>
    <property type="molecule type" value="Genomic_DNA"/>
</dbReference>
<accession>A0A1H9VTL8</accession>
<sequence length="308" mass="36172">MNDNRAVSKNFLEAFGEKGALSPFLAKIKEDNSGLQLRFRGNNTPETITIYYNNHIVWKISKHTRGYKVEVSANHAKGSRKEKLLEHLRREPLGFITNSKHAQSYPYVIKESFDKCFVDLTYNMMVDVIKEFFGVAKYQEKRIQQELFETLTDSQDDLYVYDLEFKQRRCKFENEPDMLAVRYSGGIPQAIVLIEVKSTWKACEDGTSGLTKHLDGMDHYIKESPFLDNRKQEAHDIISAYKDLRLHNPPKIVPDPDSLKRFEMMIILTNTAIDYYHEHEEFIQQYIREKKYNCKITEWTDAKKGIYQ</sequence>
<protein>
    <submittedName>
        <fullName evidence="1">Uncharacterized protein</fullName>
    </submittedName>
</protein>
<organism evidence="1 2">
    <name type="scientific">Butyrivibrio fibrisolvens</name>
    <dbReference type="NCBI Taxonomy" id="831"/>
    <lineage>
        <taxon>Bacteria</taxon>
        <taxon>Bacillati</taxon>
        <taxon>Bacillota</taxon>
        <taxon>Clostridia</taxon>
        <taxon>Lachnospirales</taxon>
        <taxon>Lachnospiraceae</taxon>
        <taxon>Butyrivibrio</taxon>
    </lineage>
</organism>
<reference evidence="1 2" key="1">
    <citation type="submission" date="2016-10" db="EMBL/GenBank/DDBJ databases">
        <authorList>
            <person name="de Groot N.N."/>
        </authorList>
    </citation>
    <scope>NUCLEOTIDE SEQUENCE [LARGE SCALE GENOMIC DNA]</scope>
    <source>
        <strain evidence="1 2">AR40</strain>
    </source>
</reference>
<dbReference type="AlphaFoldDB" id="A0A1H9VTL8"/>
<gene>
    <name evidence="1" type="ORF">SAMN04487884_1255</name>
</gene>
<name>A0A1H9VTL8_BUTFI</name>